<sequence length="126" mass="14722">MVAQLSTEQQERLDDGEALLREYQSSKKLHTLNGVQFHEIIVSQVAKFDCGHHARLVAEMVCHNLTKAKKDLLDLGVTRFLKYYYCHSIDVNSWICIEKHKRLTRKKEQKEKELILASAMNKKLHM</sequence>
<dbReference type="Proteomes" id="UP001358614">
    <property type="component" value="Chromosome 1"/>
</dbReference>
<organism evidence="1 2">
    <name type="scientific">Kwoniella europaea PYCC6329</name>
    <dbReference type="NCBI Taxonomy" id="1423913"/>
    <lineage>
        <taxon>Eukaryota</taxon>
        <taxon>Fungi</taxon>
        <taxon>Dikarya</taxon>
        <taxon>Basidiomycota</taxon>
        <taxon>Agaricomycotina</taxon>
        <taxon>Tremellomycetes</taxon>
        <taxon>Tremellales</taxon>
        <taxon>Cryptococcaceae</taxon>
        <taxon>Kwoniella</taxon>
    </lineage>
</organism>
<reference evidence="1 2" key="1">
    <citation type="submission" date="2024-01" db="EMBL/GenBank/DDBJ databases">
        <title>Comparative genomics of Cryptococcus and Kwoniella reveals pathogenesis evolution and contrasting modes of karyotype evolution via chromosome fusion or intercentromeric recombination.</title>
        <authorList>
            <person name="Coelho M.A."/>
            <person name="David-Palma M."/>
            <person name="Shea T."/>
            <person name="Bowers K."/>
            <person name="McGinley-Smith S."/>
            <person name="Mohammad A.W."/>
            <person name="Gnirke A."/>
            <person name="Yurkov A.M."/>
            <person name="Nowrousian M."/>
            <person name="Sun S."/>
            <person name="Cuomo C.A."/>
            <person name="Heitman J."/>
        </authorList>
    </citation>
    <scope>NUCLEOTIDE SEQUENCE [LARGE SCALE GENOMIC DNA]</scope>
    <source>
        <strain evidence="1 2">PYCC6329</strain>
    </source>
</reference>
<dbReference type="EMBL" id="CP144089">
    <property type="protein sequence ID" value="WWD05413.1"/>
    <property type="molecule type" value="Genomic_DNA"/>
</dbReference>
<proteinExistence type="predicted"/>
<keyword evidence="2" id="KW-1185">Reference proteome</keyword>
<accession>A0AAX4KH88</accession>
<dbReference type="GeneID" id="91102293"/>
<protein>
    <submittedName>
        <fullName evidence="1">Uncharacterized protein</fullName>
    </submittedName>
</protein>
<gene>
    <name evidence="1" type="ORF">V865_003490</name>
</gene>
<dbReference type="KEGG" id="ker:91102293"/>
<dbReference type="AlphaFoldDB" id="A0AAX4KH88"/>
<evidence type="ECO:0000313" key="1">
    <source>
        <dbReference type="EMBL" id="WWD05413.1"/>
    </source>
</evidence>
<name>A0AAX4KH88_9TREE</name>
<dbReference type="RefSeq" id="XP_066083380.1">
    <property type="nucleotide sequence ID" value="XM_066227283.1"/>
</dbReference>
<evidence type="ECO:0000313" key="2">
    <source>
        <dbReference type="Proteomes" id="UP001358614"/>
    </source>
</evidence>